<dbReference type="OMA" id="RGISCKG"/>
<dbReference type="GO" id="GO:0005524">
    <property type="term" value="F:ATP binding"/>
    <property type="evidence" value="ECO:0007669"/>
    <property type="project" value="InterPro"/>
</dbReference>
<dbReference type="WBParaSite" id="nRc.2.0.1.t46500-RA">
    <property type="protein sequence ID" value="nRc.2.0.1.t46500-RA"/>
    <property type="gene ID" value="nRc.2.0.1.g46500"/>
</dbReference>
<dbReference type="Gene3D" id="1.20.272.10">
    <property type="match status" value="1"/>
</dbReference>
<evidence type="ECO:0000256" key="1">
    <source>
        <dbReference type="ARBA" id="ARBA00022705"/>
    </source>
</evidence>
<dbReference type="AlphaFoldDB" id="A0A915L5Y6"/>
<dbReference type="PANTHER" id="PTHR23389:SF6">
    <property type="entry name" value="REPLICATION FACTOR C SUBUNIT 1"/>
    <property type="match status" value="1"/>
</dbReference>
<dbReference type="GO" id="GO:0006260">
    <property type="term" value="P:DNA replication"/>
    <property type="evidence" value="ECO:0007669"/>
    <property type="project" value="UniProtKB-KW"/>
</dbReference>
<dbReference type="Proteomes" id="UP000887565">
    <property type="component" value="Unplaced"/>
</dbReference>
<dbReference type="InterPro" id="IPR008921">
    <property type="entry name" value="DNA_pol3_clamp-load_cplx_C"/>
</dbReference>
<dbReference type="SUPFAM" id="SSF48019">
    <property type="entry name" value="post-AAA+ oligomerization domain-like"/>
    <property type="match status" value="1"/>
</dbReference>
<dbReference type="InterPro" id="IPR013725">
    <property type="entry name" value="DNA_replication_fac_RFC1_C"/>
</dbReference>
<dbReference type="Pfam" id="PF08519">
    <property type="entry name" value="RFC1"/>
    <property type="match status" value="1"/>
</dbReference>
<name>A0A915L5Y6_ROMCU</name>
<evidence type="ECO:0000313" key="4">
    <source>
        <dbReference type="WBParaSite" id="nRc.2.0.1.t46500-RA"/>
    </source>
</evidence>
<dbReference type="GO" id="GO:0005663">
    <property type="term" value="C:DNA replication factor C complex"/>
    <property type="evidence" value="ECO:0007669"/>
    <property type="project" value="InterPro"/>
</dbReference>
<keyword evidence="3" id="KW-1185">Reference proteome</keyword>
<protein>
    <submittedName>
        <fullName evidence="4">DNA replication factor RFC1 C-terminal domain-containing protein</fullName>
    </submittedName>
</protein>
<dbReference type="GO" id="GO:0003677">
    <property type="term" value="F:DNA binding"/>
    <property type="evidence" value="ECO:0007669"/>
    <property type="project" value="InterPro"/>
</dbReference>
<dbReference type="GO" id="GO:0005634">
    <property type="term" value="C:nucleus"/>
    <property type="evidence" value="ECO:0007669"/>
    <property type="project" value="TreeGrafter"/>
</dbReference>
<feature type="domain" description="DNA replication factor RFC1 C-terminal" evidence="2">
    <location>
        <begin position="17"/>
        <end position="162"/>
    </location>
</feature>
<sequence length="163" mass="18438">KVNKKLDAISSAASYLAIGDIIEKQIRTDGNWSLLNDQAIFSVVAPAEKVKGYLKGAAQFPQWFGKNSKQNKFSRMLGQIQMHTCLKISCNTKSFNLDYAPVFREKLLKPLLKSEKDGPRTSFNVLQYYDLTKEDMDDILELTQYPDTKDSFSKVSTKKTSAI</sequence>
<dbReference type="GO" id="GO:0003689">
    <property type="term" value="F:DNA clamp loader activity"/>
    <property type="evidence" value="ECO:0007669"/>
    <property type="project" value="InterPro"/>
</dbReference>
<dbReference type="PANTHER" id="PTHR23389">
    <property type="entry name" value="CHROMOSOME TRANSMISSION FIDELITY FACTOR 18"/>
    <property type="match status" value="1"/>
</dbReference>
<keyword evidence="1" id="KW-0235">DNA replication</keyword>
<accession>A0A915L5Y6</accession>
<reference evidence="4" key="1">
    <citation type="submission" date="2022-11" db="UniProtKB">
        <authorList>
            <consortium name="WormBaseParasite"/>
        </authorList>
    </citation>
    <scope>IDENTIFICATION</scope>
</reference>
<proteinExistence type="predicted"/>
<organism evidence="3 4">
    <name type="scientific">Romanomermis culicivorax</name>
    <name type="common">Nematode worm</name>
    <dbReference type="NCBI Taxonomy" id="13658"/>
    <lineage>
        <taxon>Eukaryota</taxon>
        <taxon>Metazoa</taxon>
        <taxon>Ecdysozoa</taxon>
        <taxon>Nematoda</taxon>
        <taxon>Enoplea</taxon>
        <taxon>Dorylaimia</taxon>
        <taxon>Mermithida</taxon>
        <taxon>Mermithoidea</taxon>
        <taxon>Mermithidae</taxon>
        <taxon>Romanomermis</taxon>
    </lineage>
</organism>
<evidence type="ECO:0000259" key="2">
    <source>
        <dbReference type="Pfam" id="PF08519"/>
    </source>
</evidence>
<evidence type="ECO:0000313" key="3">
    <source>
        <dbReference type="Proteomes" id="UP000887565"/>
    </source>
</evidence>